<dbReference type="SUPFAM" id="SSF52922">
    <property type="entry name" value="TK C-terminal domain-like"/>
    <property type="match status" value="1"/>
</dbReference>
<evidence type="ECO:0000256" key="4">
    <source>
        <dbReference type="ARBA" id="ARBA00011738"/>
    </source>
</evidence>
<dbReference type="InterPro" id="IPR005475">
    <property type="entry name" value="Transketolase-like_Pyr-bd"/>
</dbReference>
<evidence type="ECO:0000256" key="5">
    <source>
        <dbReference type="ARBA" id="ARBA00013152"/>
    </source>
</evidence>
<dbReference type="SMART" id="SM00861">
    <property type="entry name" value="Transket_pyr"/>
    <property type="match status" value="1"/>
</dbReference>
<evidence type="ECO:0000256" key="9">
    <source>
        <dbReference type="ARBA" id="ARBA00023052"/>
    </source>
</evidence>
<dbReference type="InterPro" id="IPR005474">
    <property type="entry name" value="Transketolase_N"/>
</dbReference>
<evidence type="ECO:0000256" key="2">
    <source>
        <dbReference type="ARBA" id="ARBA00001964"/>
    </source>
</evidence>
<evidence type="ECO:0000256" key="7">
    <source>
        <dbReference type="ARBA" id="ARBA00022723"/>
    </source>
</evidence>
<reference evidence="12" key="1">
    <citation type="submission" date="2018-05" db="EMBL/GenBank/DDBJ databases">
        <authorList>
            <person name="Lanie J.A."/>
            <person name="Ng W.-L."/>
            <person name="Kazmierczak K.M."/>
            <person name="Andrzejewski T.M."/>
            <person name="Davidsen T.M."/>
            <person name="Wayne K.J."/>
            <person name="Tettelin H."/>
            <person name="Glass J.I."/>
            <person name="Rusch D."/>
            <person name="Podicherti R."/>
            <person name="Tsui H.-C.T."/>
            <person name="Winkler M.E."/>
        </authorList>
    </citation>
    <scope>NUCLEOTIDE SEQUENCE</scope>
</reference>
<dbReference type="FunFam" id="3.40.50.920:FF:000003">
    <property type="entry name" value="Transketolase"/>
    <property type="match status" value="1"/>
</dbReference>
<keyword evidence="9" id="KW-0786">Thiamine pyrophosphate</keyword>
<dbReference type="InterPro" id="IPR033247">
    <property type="entry name" value="Transketolase_fam"/>
</dbReference>
<dbReference type="SUPFAM" id="SSF52518">
    <property type="entry name" value="Thiamin diphosphate-binding fold (THDP-binding)"/>
    <property type="match status" value="2"/>
</dbReference>
<dbReference type="Pfam" id="PF22613">
    <property type="entry name" value="Transketolase_C_1"/>
    <property type="match status" value="1"/>
</dbReference>
<evidence type="ECO:0000256" key="8">
    <source>
        <dbReference type="ARBA" id="ARBA00022842"/>
    </source>
</evidence>
<dbReference type="GO" id="GO:0046872">
    <property type="term" value="F:metal ion binding"/>
    <property type="evidence" value="ECO:0007669"/>
    <property type="project" value="UniProtKB-KW"/>
</dbReference>
<dbReference type="InterPro" id="IPR005478">
    <property type="entry name" value="Transketolase_bac-like"/>
</dbReference>
<dbReference type="Gene3D" id="3.40.50.920">
    <property type="match status" value="1"/>
</dbReference>
<dbReference type="InterPro" id="IPR055152">
    <property type="entry name" value="Transketolase-like_C_2"/>
</dbReference>
<dbReference type="Pfam" id="PF02779">
    <property type="entry name" value="Transket_pyr"/>
    <property type="match status" value="1"/>
</dbReference>
<comment type="catalytic activity">
    <reaction evidence="10">
        <text>D-sedoheptulose 7-phosphate + D-glyceraldehyde 3-phosphate = aldehydo-D-ribose 5-phosphate + D-xylulose 5-phosphate</text>
        <dbReference type="Rhea" id="RHEA:10508"/>
        <dbReference type="ChEBI" id="CHEBI:57483"/>
        <dbReference type="ChEBI" id="CHEBI:57737"/>
        <dbReference type="ChEBI" id="CHEBI:58273"/>
        <dbReference type="ChEBI" id="CHEBI:59776"/>
        <dbReference type="EC" id="2.2.1.1"/>
    </reaction>
</comment>
<evidence type="ECO:0000256" key="6">
    <source>
        <dbReference type="ARBA" id="ARBA00022679"/>
    </source>
</evidence>
<dbReference type="CDD" id="cd02012">
    <property type="entry name" value="TPP_TK"/>
    <property type="match status" value="1"/>
</dbReference>
<dbReference type="PANTHER" id="PTHR43522">
    <property type="entry name" value="TRANSKETOLASE"/>
    <property type="match status" value="1"/>
</dbReference>
<name>A0A381R556_9ZZZZ</name>
<evidence type="ECO:0000313" key="12">
    <source>
        <dbReference type="EMBL" id="SUZ86640.1"/>
    </source>
</evidence>
<dbReference type="EMBL" id="UINC01001692">
    <property type="protein sequence ID" value="SUZ86640.1"/>
    <property type="molecule type" value="Genomic_DNA"/>
</dbReference>
<protein>
    <recommendedName>
        <fullName evidence="5">transketolase</fullName>
        <ecNumber evidence="5">2.2.1.1</ecNumber>
    </recommendedName>
</protein>
<accession>A0A381R556</accession>
<dbReference type="CDD" id="cd07033">
    <property type="entry name" value="TPP_PYR_DXS_TK_like"/>
    <property type="match status" value="1"/>
</dbReference>
<keyword evidence="7" id="KW-0479">Metal-binding</keyword>
<sequence length="667" mass="71271">MPDQALDQLCINTIRFLAVDSVQKAKSGHPGAPLGAAPMAYVLWDRFLKHNPKDPTWPNRDRFILSPGHASALLYSLLHLTGYDLPMDELKRFRQWGSKTPGHPEHGLTPGVEATTGPLGQGFGNAVGMALAERWLAGRYNKPGHAIIDHHTYAIVSDGDLQEGISSEAASMAGTLGLGKLIMLYDDNNISIEGDTGITFGENVAQRFQAYGWHVISGIEGTDTDAISSALTDAQSETGKPSIIVCRTVIGYGSPNKAGKASAHGDPLGEEEVLLTKENLKWEPSEGFAVPAEAGVHLGLASERGKANQGEWDAAFREYREAFPGEAQQLDDALHGRLPAGWEDGLNGLFAKPDPIATRSASGVVMNAISKGLPAFIGGSADLAPSTRTILDDRGHIGTGDFAGHNLHFGVREHAMGAVANGMALHGGAIPYTATFLVFSDYMRPSIRLGALMGQHVIYVFTHDSIGVGEDGPTHQPIEHLMSLREIPGLVVSRPADATETVEVWRAAINRQDGPTVMAFTRQNLPVLDRSVFEPASGVLKGGYVLWESNDSPQVVIIATGSEVHIALEAGQMLEGRGIAARVVSMPSCEVFDDQPKEYRDSVLPPGLRARVSVEAGATKGWERYVGLDGASVGMTGYGASAPIADLYKNFDITAERVAEEARKLVT</sequence>
<organism evidence="12">
    <name type="scientific">marine metagenome</name>
    <dbReference type="NCBI Taxonomy" id="408172"/>
    <lineage>
        <taxon>unclassified sequences</taxon>
        <taxon>metagenomes</taxon>
        <taxon>ecological metagenomes</taxon>
    </lineage>
</organism>
<feature type="domain" description="Transketolase-like pyrimidine-binding" evidence="11">
    <location>
        <begin position="356"/>
        <end position="527"/>
    </location>
</feature>
<dbReference type="Gene3D" id="3.40.50.970">
    <property type="match status" value="2"/>
</dbReference>
<keyword evidence="8" id="KW-0460">Magnesium</keyword>
<dbReference type="EC" id="2.2.1.1" evidence="5"/>
<dbReference type="FunFam" id="3.40.50.970:FF:000003">
    <property type="entry name" value="Transketolase"/>
    <property type="match status" value="1"/>
</dbReference>
<evidence type="ECO:0000256" key="1">
    <source>
        <dbReference type="ARBA" id="ARBA00001946"/>
    </source>
</evidence>
<dbReference type="InterPro" id="IPR049557">
    <property type="entry name" value="Transketolase_CS"/>
</dbReference>
<dbReference type="Pfam" id="PF00456">
    <property type="entry name" value="Transketolase_N"/>
    <property type="match status" value="1"/>
</dbReference>
<dbReference type="PANTHER" id="PTHR43522:SF2">
    <property type="entry name" value="TRANSKETOLASE 1-RELATED"/>
    <property type="match status" value="1"/>
</dbReference>
<comment type="cofactor">
    <cofactor evidence="1">
        <name>Mg(2+)</name>
        <dbReference type="ChEBI" id="CHEBI:18420"/>
    </cofactor>
</comment>
<comment type="cofactor">
    <cofactor evidence="2">
        <name>thiamine diphosphate</name>
        <dbReference type="ChEBI" id="CHEBI:58937"/>
    </cofactor>
</comment>
<evidence type="ECO:0000259" key="11">
    <source>
        <dbReference type="SMART" id="SM00861"/>
    </source>
</evidence>
<dbReference type="GO" id="GO:0005829">
    <property type="term" value="C:cytosol"/>
    <property type="evidence" value="ECO:0007669"/>
    <property type="project" value="TreeGrafter"/>
</dbReference>
<comment type="similarity">
    <text evidence="3">Belongs to the transketolase family.</text>
</comment>
<evidence type="ECO:0000256" key="10">
    <source>
        <dbReference type="ARBA" id="ARBA00049473"/>
    </source>
</evidence>
<dbReference type="NCBIfam" id="TIGR00232">
    <property type="entry name" value="tktlase_bact"/>
    <property type="match status" value="1"/>
</dbReference>
<dbReference type="FunFam" id="3.40.50.970:FF:000004">
    <property type="entry name" value="Transketolase"/>
    <property type="match status" value="1"/>
</dbReference>
<dbReference type="GO" id="GO:0004802">
    <property type="term" value="F:transketolase activity"/>
    <property type="evidence" value="ECO:0007669"/>
    <property type="project" value="UniProtKB-EC"/>
</dbReference>
<dbReference type="InterPro" id="IPR029061">
    <property type="entry name" value="THDP-binding"/>
</dbReference>
<proteinExistence type="inferred from homology"/>
<keyword evidence="6" id="KW-0808">Transferase</keyword>
<dbReference type="GO" id="GO:0006098">
    <property type="term" value="P:pentose-phosphate shunt"/>
    <property type="evidence" value="ECO:0007669"/>
    <property type="project" value="TreeGrafter"/>
</dbReference>
<dbReference type="PROSITE" id="PS00801">
    <property type="entry name" value="TRANSKETOLASE_1"/>
    <property type="match status" value="1"/>
</dbReference>
<evidence type="ECO:0000256" key="3">
    <source>
        <dbReference type="ARBA" id="ARBA00007131"/>
    </source>
</evidence>
<dbReference type="AlphaFoldDB" id="A0A381R556"/>
<gene>
    <name evidence="12" type="ORF">METZ01_LOCUS39494</name>
</gene>
<dbReference type="InterPro" id="IPR009014">
    <property type="entry name" value="Transketo_C/PFOR_II"/>
</dbReference>
<comment type="subunit">
    <text evidence="4">Homodimer.</text>
</comment>